<name>A0A4Y7PTL2_9AGAM</name>
<organism evidence="1 2">
    <name type="scientific">Rickenella mellea</name>
    <dbReference type="NCBI Taxonomy" id="50990"/>
    <lineage>
        <taxon>Eukaryota</taxon>
        <taxon>Fungi</taxon>
        <taxon>Dikarya</taxon>
        <taxon>Basidiomycota</taxon>
        <taxon>Agaricomycotina</taxon>
        <taxon>Agaricomycetes</taxon>
        <taxon>Hymenochaetales</taxon>
        <taxon>Rickenellaceae</taxon>
        <taxon>Rickenella</taxon>
    </lineage>
</organism>
<keyword evidence="2" id="KW-1185">Reference proteome</keyword>
<evidence type="ECO:0000313" key="1">
    <source>
        <dbReference type="EMBL" id="TDL18757.1"/>
    </source>
</evidence>
<accession>A0A4Y7PTL2</accession>
<sequence length="153" mass="16875">MIYAPLGCLNPEPREASFWASQSNWKVDLIAAVGVHWVPNNSTGQPTPKTWGSLWAINTRENVLVEACGILSPDALVGSVAVPVIITAENTWRFAMETCIFRRSPTARYQIPDPSSICEIQRRLVRDNNGDQSPGDMVAVVTHTQDKAKCPRT</sequence>
<reference evidence="1 2" key="1">
    <citation type="submission" date="2018-06" db="EMBL/GenBank/DDBJ databases">
        <title>A transcriptomic atlas of mushroom development highlights an independent origin of complex multicellularity.</title>
        <authorList>
            <consortium name="DOE Joint Genome Institute"/>
            <person name="Krizsan K."/>
            <person name="Almasi E."/>
            <person name="Merenyi Z."/>
            <person name="Sahu N."/>
            <person name="Viragh M."/>
            <person name="Koszo T."/>
            <person name="Mondo S."/>
            <person name="Kiss B."/>
            <person name="Balint B."/>
            <person name="Kues U."/>
            <person name="Barry K."/>
            <person name="Hegedus J.C."/>
            <person name="Henrissat B."/>
            <person name="Johnson J."/>
            <person name="Lipzen A."/>
            <person name="Ohm R."/>
            <person name="Nagy I."/>
            <person name="Pangilinan J."/>
            <person name="Yan J."/>
            <person name="Xiong Y."/>
            <person name="Grigoriev I.V."/>
            <person name="Hibbett D.S."/>
            <person name="Nagy L.G."/>
        </authorList>
    </citation>
    <scope>NUCLEOTIDE SEQUENCE [LARGE SCALE GENOMIC DNA]</scope>
    <source>
        <strain evidence="1 2">SZMC22713</strain>
    </source>
</reference>
<protein>
    <submittedName>
        <fullName evidence="1">Uncharacterized protein</fullName>
    </submittedName>
</protein>
<proteinExistence type="predicted"/>
<dbReference type="AlphaFoldDB" id="A0A4Y7PTL2"/>
<evidence type="ECO:0000313" key="2">
    <source>
        <dbReference type="Proteomes" id="UP000294933"/>
    </source>
</evidence>
<dbReference type="Proteomes" id="UP000294933">
    <property type="component" value="Unassembled WGS sequence"/>
</dbReference>
<dbReference type="EMBL" id="ML170204">
    <property type="protein sequence ID" value="TDL18757.1"/>
    <property type="molecule type" value="Genomic_DNA"/>
</dbReference>
<dbReference type="VEuPathDB" id="FungiDB:BD410DRAFT_806310"/>
<gene>
    <name evidence="1" type="ORF">BD410DRAFT_806310</name>
</gene>